<accession>A0A9W7AIN8</accession>
<dbReference type="SUPFAM" id="SSF47095">
    <property type="entry name" value="HMG-box"/>
    <property type="match status" value="1"/>
</dbReference>
<dbReference type="EMBL" id="BLQM01000167">
    <property type="protein sequence ID" value="GMH71531.1"/>
    <property type="molecule type" value="Genomic_DNA"/>
</dbReference>
<dbReference type="CDD" id="cd00084">
    <property type="entry name" value="HMG-box_SF"/>
    <property type="match status" value="1"/>
</dbReference>
<comment type="caution">
    <text evidence="2">The sequence shown here is derived from an EMBL/GenBank/DDBJ whole genome shotgun (WGS) entry which is preliminary data.</text>
</comment>
<dbReference type="InterPro" id="IPR036910">
    <property type="entry name" value="HMG_box_dom_sf"/>
</dbReference>
<reference evidence="3" key="1">
    <citation type="journal article" date="2023" name="Commun. Biol.">
        <title>Genome analysis of Parmales, the sister group of diatoms, reveals the evolutionary specialization of diatoms from phago-mixotrophs to photoautotrophs.</title>
        <authorList>
            <person name="Ban H."/>
            <person name="Sato S."/>
            <person name="Yoshikawa S."/>
            <person name="Yamada K."/>
            <person name="Nakamura Y."/>
            <person name="Ichinomiya M."/>
            <person name="Sato N."/>
            <person name="Blanc-Mathieu R."/>
            <person name="Endo H."/>
            <person name="Kuwata A."/>
            <person name="Ogata H."/>
        </authorList>
    </citation>
    <scope>NUCLEOTIDE SEQUENCE [LARGE SCALE GENOMIC DNA]</scope>
</reference>
<evidence type="ECO:0000313" key="3">
    <source>
        <dbReference type="Proteomes" id="UP001162640"/>
    </source>
</evidence>
<dbReference type="Gene3D" id="1.10.30.10">
    <property type="entry name" value="High mobility group box domain"/>
    <property type="match status" value="1"/>
</dbReference>
<gene>
    <name evidence="2" type="ORF">TL16_g05674</name>
</gene>
<evidence type="ECO:0000313" key="2">
    <source>
        <dbReference type="EMBL" id="GMH71531.1"/>
    </source>
</evidence>
<feature type="region of interest" description="Disordered" evidence="1">
    <location>
        <begin position="28"/>
        <end position="54"/>
    </location>
</feature>
<organism evidence="2 3">
    <name type="scientific">Triparma laevis f. inornata</name>
    <dbReference type="NCBI Taxonomy" id="1714386"/>
    <lineage>
        <taxon>Eukaryota</taxon>
        <taxon>Sar</taxon>
        <taxon>Stramenopiles</taxon>
        <taxon>Ochrophyta</taxon>
        <taxon>Bolidophyceae</taxon>
        <taxon>Parmales</taxon>
        <taxon>Triparmaceae</taxon>
        <taxon>Triparma</taxon>
    </lineage>
</organism>
<evidence type="ECO:0000256" key="1">
    <source>
        <dbReference type="SAM" id="MobiDB-lite"/>
    </source>
</evidence>
<sequence>MVYTSPSGKLTPVKTKTLDSLFASAAPKVSPTSTGVITKENNNGSEASGGNVTNIEVKKTPTKPVVIEYTVTTTSPTNQTSTSTFTSYMSAKKYYLSESSLNPQSVLLKEGDKVVDSFPKVVEGTKKRKAIVKTYPLPPPYVPVGLNGIPLTVPRTAYSIFFISMKSTFRSQMEGLEGFEEGHVEVMMKGIWEGMAEEDRGEYVEKERKEREAYETSFNSNPENVYQKNLRLKPTLSKFIYRDASGLPIKDPPRSAEVFFKESNREMVTEAMKSVPGFSMSHVEVKLLELFFNVKEEWEGLFKEECERVEGLRKDNERNEGERVKFEEFFGRGKKEKKVKVEKTLPEGWKLEEKERTLKVPSSLPPNYDKSLEGILIFLKERCGKKSEKVDLFFPVLVWRAELETGEVRTLLGRKEGGAILMYYGTSRSQVRVMRACVNGVNLFLTSSILLQGFTVLSEKEMEDRCVSWSSGCEKGYLKQLEDKVTGLSKDEIILKKGLKEASADLKVEKGKRGKSMLPPRPQRENTKIVDKFFTHKSTGVVVRSWRDVERVEGILREEPKAGKVKIEGKVKKMKEMVVKKVVQEKAQVKAKLAEGKAVVEGEGVRKGRGR</sequence>
<protein>
    <submittedName>
        <fullName evidence="2">Uncharacterized protein</fullName>
    </submittedName>
</protein>
<dbReference type="AlphaFoldDB" id="A0A9W7AIN8"/>
<proteinExistence type="predicted"/>
<feature type="compositionally biased region" description="Low complexity" evidence="1">
    <location>
        <begin position="40"/>
        <end position="51"/>
    </location>
</feature>
<dbReference type="Proteomes" id="UP001162640">
    <property type="component" value="Unassembled WGS sequence"/>
</dbReference>
<name>A0A9W7AIN8_9STRA</name>